<feature type="transmembrane region" description="Helical" evidence="6">
    <location>
        <begin position="21"/>
        <end position="43"/>
    </location>
</feature>
<dbReference type="GeneID" id="83011727"/>
<evidence type="ECO:0000256" key="1">
    <source>
        <dbReference type="ARBA" id="ARBA00004651"/>
    </source>
</evidence>
<evidence type="ECO:0000256" key="2">
    <source>
        <dbReference type="ARBA" id="ARBA00022475"/>
    </source>
</evidence>
<feature type="transmembrane region" description="Helical" evidence="6">
    <location>
        <begin position="131"/>
        <end position="148"/>
    </location>
</feature>
<organism evidence="7 8">
    <name type="scientific">Clostridium disporicum</name>
    <dbReference type="NCBI Taxonomy" id="84024"/>
    <lineage>
        <taxon>Bacteria</taxon>
        <taxon>Bacillati</taxon>
        <taxon>Bacillota</taxon>
        <taxon>Clostridia</taxon>
        <taxon>Eubacteriales</taxon>
        <taxon>Clostridiaceae</taxon>
        <taxon>Clostridium</taxon>
    </lineage>
</organism>
<dbReference type="Proteomes" id="UP000095558">
    <property type="component" value="Unassembled WGS sequence"/>
</dbReference>
<feature type="transmembrane region" description="Helical" evidence="6">
    <location>
        <begin position="296"/>
        <end position="316"/>
    </location>
</feature>
<keyword evidence="4 6" id="KW-1133">Transmembrane helix</keyword>
<dbReference type="AlphaFoldDB" id="A0A174E108"/>
<reference evidence="7 8" key="1">
    <citation type="submission" date="2015-09" db="EMBL/GenBank/DDBJ databases">
        <authorList>
            <consortium name="Pathogen Informatics"/>
        </authorList>
    </citation>
    <scope>NUCLEOTIDE SEQUENCE [LARGE SCALE GENOMIC DNA]</scope>
    <source>
        <strain evidence="7 8">2789STDY5834855</strain>
    </source>
</reference>
<proteinExistence type="predicted"/>
<evidence type="ECO:0000256" key="6">
    <source>
        <dbReference type="SAM" id="Phobius"/>
    </source>
</evidence>
<dbReference type="GO" id="GO:0005886">
    <property type="term" value="C:plasma membrane"/>
    <property type="evidence" value="ECO:0007669"/>
    <property type="project" value="UniProtKB-SubCell"/>
</dbReference>
<dbReference type="RefSeq" id="WP_042397575.1">
    <property type="nucleotide sequence ID" value="NZ_CYYT01000014.1"/>
</dbReference>
<evidence type="ECO:0000256" key="3">
    <source>
        <dbReference type="ARBA" id="ARBA00022692"/>
    </source>
</evidence>
<accession>A0A174E108</accession>
<dbReference type="OrthoDB" id="255482at2"/>
<dbReference type="EMBL" id="CYZV01000004">
    <property type="protein sequence ID" value="CUN70237.1"/>
    <property type="molecule type" value="Genomic_DNA"/>
</dbReference>
<evidence type="ECO:0000313" key="8">
    <source>
        <dbReference type="Proteomes" id="UP000095558"/>
    </source>
</evidence>
<feature type="transmembrane region" description="Helical" evidence="6">
    <location>
        <begin position="154"/>
        <end position="174"/>
    </location>
</feature>
<dbReference type="Pfam" id="PF03606">
    <property type="entry name" value="DcuC"/>
    <property type="match status" value="1"/>
</dbReference>
<name>A0A174E108_9CLOT</name>
<keyword evidence="2" id="KW-1003">Cell membrane</keyword>
<dbReference type="InterPro" id="IPR018385">
    <property type="entry name" value="C4_dicarb_anaerob_car-like"/>
</dbReference>
<feature type="transmembrane region" description="Helical" evidence="6">
    <location>
        <begin position="92"/>
        <end position="110"/>
    </location>
</feature>
<sequence length="480" mass="51774">MQNVVENERKGFWKKFSNGIKVPHTLVIIFSIIILMAIATYIVPGGAYERVVTEVNGQSRTVVLNGSFQYVENEAQGLFSVMQAPISGLEQSAEIIAFLFVVGGAFSLITRTKAIDSAIAKVVNIFKGNELLIIPIIFTLFSLGGATFGMTEEAIPFITILVPLMLALGFDSILAVGISYLGCIVGFATAMLNPFTVGIAQSIAEIPLFSGLAYRTILWVITTAVGVIFLMIYARKIKKNPEFSPMYKLDEEKRKKLSQTQSEEIKFTVSHKIIIASIGVCLAVIIWGVLKAGFWIPEIAAVFLITGIFAGIVGGLKADEMAEAFIAGAKDMIGAAMVIGFARAIVIIAENAQIIDTILYGLSSFIGKLPSLLAACVMLPVQMFINFFVISGSGQAALTMPILAPLGDLLEISRQTTVLIFQLGDGFSNAIFPTSGVLMACLGMAGIPYSKWVKWIMPLQIILFALGIIFVTCAMMMGWA</sequence>
<dbReference type="PANTHER" id="PTHR43652">
    <property type="entry name" value="BASIC AMINO ACID ANTIPORTER YFCC-RELATED"/>
    <property type="match status" value="1"/>
</dbReference>
<evidence type="ECO:0000313" key="7">
    <source>
        <dbReference type="EMBL" id="CUN70237.1"/>
    </source>
</evidence>
<gene>
    <name evidence="7" type="ORF">ERS852470_00525</name>
</gene>
<feature type="transmembrane region" description="Helical" evidence="6">
    <location>
        <begin position="328"/>
        <end position="349"/>
    </location>
</feature>
<keyword evidence="3 6" id="KW-0812">Transmembrane</keyword>
<feature type="transmembrane region" description="Helical" evidence="6">
    <location>
        <begin position="273"/>
        <end position="290"/>
    </location>
</feature>
<dbReference type="InterPro" id="IPR051679">
    <property type="entry name" value="DASS-Related_Transporters"/>
</dbReference>
<keyword evidence="5 6" id="KW-0472">Membrane</keyword>
<evidence type="ECO:0000256" key="4">
    <source>
        <dbReference type="ARBA" id="ARBA00022989"/>
    </source>
</evidence>
<feature type="transmembrane region" description="Helical" evidence="6">
    <location>
        <begin position="430"/>
        <end position="449"/>
    </location>
</feature>
<comment type="subcellular location">
    <subcellularLocation>
        <location evidence="1">Cell membrane</location>
        <topology evidence="1">Multi-pass membrane protein</topology>
    </subcellularLocation>
</comment>
<protein>
    <submittedName>
        <fullName evidence="7">C4-dicarboxylate anaerobic carrier</fullName>
    </submittedName>
</protein>
<dbReference type="PANTHER" id="PTHR43652:SF2">
    <property type="entry name" value="BASIC AMINO ACID ANTIPORTER YFCC-RELATED"/>
    <property type="match status" value="1"/>
</dbReference>
<feature type="transmembrane region" description="Helical" evidence="6">
    <location>
        <begin position="461"/>
        <end position="479"/>
    </location>
</feature>
<feature type="transmembrane region" description="Helical" evidence="6">
    <location>
        <begin position="216"/>
        <end position="234"/>
    </location>
</feature>
<evidence type="ECO:0000256" key="5">
    <source>
        <dbReference type="ARBA" id="ARBA00023136"/>
    </source>
</evidence>
<feature type="transmembrane region" description="Helical" evidence="6">
    <location>
        <begin position="181"/>
        <end position="204"/>
    </location>
</feature>